<accession>A0A931H8J8</accession>
<reference evidence="1" key="1">
    <citation type="submission" date="2020-11" db="EMBL/GenBank/DDBJ databases">
        <title>Bacterial whole genome sequence for Caenimonas sp. DR4.4.</title>
        <authorList>
            <person name="Le V."/>
            <person name="Ko S.-R."/>
            <person name="Ahn C.-Y."/>
            <person name="Oh H.-M."/>
        </authorList>
    </citation>
    <scope>NUCLEOTIDE SEQUENCE</scope>
    <source>
        <strain evidence="1">DR4.4</strain>
    </source>
</reference>
<proteinExistence type="predicted"/>
<sequence length="421" mass="45501">MTAESAGLGNLRIGGLRTSALSNLTPEEIRAATEPALEEVIEGLTKALKYPGMVDEAPTETGDVVSFEVFEGVGGESPWDVMNGAFLEFGWSDGLPIVPPTEERVNALLATTKQGPDDIIGILEPGMGLCTVRKIAINAAMAGCLPRHKPLPILIAAVKALCDPRMLFRVIACSTGPHAPMMMINGPIRKEIGLNCEGGALGPGSKSHTNTVLGRALRLIMMNVGYAYLGTGDMDTIGSPNKYSMCLGENEEESPWAPYHVDAGHKKSDNAVTIFGVESQLEIFDLQSDTPEGILQTYAGTIPCIGSCSTRYWLYSERWADNCMLMSPDHAKVFTAHGWTKEDIQYYIFQNARLPAKFFKNAVEIPRSRHGTRWVFDAPDEELIQIAGAPDWFRIIVTGMAAGKSSYTTGTGKAVTVKIGD</sequence>
<name>A0A931H8J8_9BURK</name>
<evidence type="ECO:0000313" key="2">
    <source>
        <dbReference type="Proteomes" id="UP000651050"/>
    </source>
</evidence>
<dbReference type="Proteomes" id="UP000651050">
    <property type="component" value="Unassembled WGS sequence"/>
</dbReference>
<dbReference type="EMBL" id="JADWYS010000002">
    <property type="protein sequence ID" value="MBG9390685.1"/>
    <property type="molecule type" value="Genomic_DNA"/>
</dbReference>
<comment type="caution">
    <text evidence="1">The sequence shown here is derived from an EMBL/GenBank/DDBJ whole genome shotgun (WGS) entry which is preliminary data.</text>
</comment>
<evidence type="ECO:0000313" key="1">
    <source>
        <dbReference type="EMBL" id="MBG9390685.1"/>
    </source>
</evidence>
<dbReference type="AlphaFoldDB" id="A0A931H8J8"/>
<keyword evidence="2" id="KW-1185">Reference proteome</keyword>
<organism evidence="1 2">
    <name type="scientific">Caenimonas aquaedulcis</name>
    <dbReference type="NCBI Taxonomy" id="2793270"/>
    <lineage>
        <taxon>Bacteria</taxon>
        <taxon>Pseudomonadati</taxon>
        <taxon>Pseudomonadota</taxon>
        <taxon>Betaproteobacteria</taxon>
        <taxon>Burkholderiales</taxon>
        <taxon>Comamonadaceae</taxon>
        <taxon>Caenimonas</taxon>
    </lineage>
</organism>
<protein>
    <submittedName>
        <fullName evidence="1">Uncharacterized protein</fullName>
    </submittedName>
</protein>
<gene>
    <name evidence="1" type="ORF">I5803_21820</name>
</gene>